<evidence type="ECO:0000256" key="25">
    <source>
        <dbReference type="ARBA" id="ARBA00023163"/>
    </source>
</evidence>
<feature type="disulfide bond" evidence="33">
    <location>
        <begin position="125"/>
        <end position="134"/>
    </location>
</feature>
<evidence type="ECO:0000256" key="31">
    <source>
        <dbReference type="PIRSR" id="PIRSR002279-2"/>
    </source>
</evidence>
<dbReference type="VEuPathDB" id="VectorBase:RSAN_050815"/>
<dbReference type="CDD" id="cd21706">
    <property type="entry name" value="JMTM_dNotch"/>
    <property type="match status" value="1"/>
</dbReference>
<feature type="compositionally biased region" description="Polar residues" evidence="34">
    <location>
        <begin position="1918"/>
        <end position="1937"/>
    </location>
</feature>
<dbReference type="GO" id="GO:0044218">
    <property type="term" value="C:other organism cell membrane"/>
    <property type="evidence" value="ECO:0007669"/>
    <property type="project" value="UniProtKB-KW"/>
</dbReference>
<keyword evidence="26" id="KW-0675">Receptor</keyword>
<dbReference type="Gene3D" id="2.10.25.10">
    <property type="entry name" value="Laminin"/>
    <property type="match status" value="23"/>
</dbReference>
<feature type="disulfide bond" evidence="33">
    <location>
        <begin position="624"/>
        <end position="633"/>
    </location>
</feature>
<dbReference type="Gene3D" id="1.25.40.20">
    <property type="entry name" value="Ankyrin repeat-containing domain"/>
    <property type="match status" value="1"/>
</dbReference>
<feature type="repeat" description="ANK" evidence="32">
    <location>
        <begin position="1519"/>
        <end position="1551"/>
    </location>
</feature>
<keyword evidence="17" id="KW-0914">Notch signaling pathway</keyword>
<keyword evidence="30" id="KW-0479">Metal-binding</keyword>
<feature type="disulfide bond" evidence="33">
    <location>
        <begin position="586"/>
        <end position="595"/>
    </location>
</feature>
<dbReference type="Pfam" id="PF06816">
    <property type="entry name" value="NOD"/>
    <property type="match status" value="1"/>
</dbReference>
<dbReference type="PIRSF" id="PIRSF002279">
    <property type="entry name" value="Notch"/>
    <property type="match status" value="1"/>
</dbReference>
<feature type="domain" description="EGF-like" evidence="35">
    <location>
        <begin position="722"/>
        <end position="758"/>
    </location>
</feature>
<dbReference type="FunFam" id="2.10.25.10:FF:000420">
    <property type="entry name" value="Coagulation factor VII"/>
    <property type="match status" value="1"/>
</dbReference>
<feature type="disulfide bond" evidence="33">
    <location>
        <begin position="104"/>
        <end position="114"/>
    </location>
</feature>
<feature type="domain" description="EGF-like" evidence="35">
    <location>
        <begin position="522"/>
        <end position="558"/>
    </location>
</feature>
<dbReference type="FunFam" id="2.10.25.10:FF:000080">
    <property type="entry name" value="Neurogenic locus notch 1"/>
    <property type="match status" value="1"/>
</dbReference>
<evidence type="ECO:0000256" key="14">
    <source>
        <dbReference type="ARBA" id="ARBA00022737"/>
    </source>
</evidence>
<dbReference type="InterPro" id="IPR051355">
    <property type="entry name" value="Notch/Slit_guidance"/>
</dbReference>
<dbReference type="InterPro" id="IPR018097">
    <property type="entry name" value="EGF_Ca-bd_CS"/>
</dbReference>
<dbReference type="GO" id="GO:0010160">
    <property type="term" value="P:formation of animal organ boundary"/>
    <property type="evidence" value="ECO:0007669"/>
    <property type="project" value="UniProtKB-ARBA"/>
</dbReference>
<dbReference type="Gene3D" id="3.30.70.3310">
    <property type="match status" value="1"/>
</dbReference>
<evidence type="ECO:0000256" key="12">
    <source>
        <dbReference type="ARBA" id="ARBA00022692"/>
    </source>
</evidence>
<comment type="similarity">
    <text evidence="5">Belongs to the NOTCH family.</text>
</comment>
<dbReference type="PROSITE" id="PS50088">
    <property type="entry name" value="ANK_REPEAT"/>
    <property type="match status" value="4"/>
</dbReference>
<keyword evidence="25" id="KW-0804">Transcription</keyword>
<evidence type="ECO:0000256" key="2">
    <source>
        <dbReference type="ARBA" id="ARBA00004175"/>
    </source>
</evidence>
<evidence type="ECO:0000256" key="34">
    <source>
        <dbReference type="SAM" id="MobiDB-lite"/>
    </source>
</evidence>
<keyword evidence="38" id="KW-1185">Reference proteome</keyword>
<dbReference type="SMART" id="SM01338">
    <property type="entry name" value="NOD"/>
    <property type="match status" value="1"/>
</dbReference>
<feature type="domain" description="EGF-like" evidence="35">
    <location>
        <begin position="445"/>
        <end position="482"/>
    </location>
</feature>
<dbReference type="PROSITE" id="PS50297">
    <property type="entry name" value="ANK_REP_REGION"/>
    <property type="match status" value="3"/>
</dbReference>
<keyword evidence="16 30" id="KW-0106">Calcium</keyword>
<feature type="domain" description="EGF-like" evidence="35">
    <location>
        <begin position="100"/>
        <end position="135"/>
    </location>
</feature>
<dbReference type="GO" id="GO:0001708">
    <property type="term" value="P:cell fate specification"/>
    <property type="evidence" value="ECO:0007669"/>
    <property type="project" value="UniProtKB-ARBA"/>
</dbReference>
<dbReference type="FunFam" id="3.30.300.320:FF:000001">
    <property type="entry name" value="Neurogenic locus notch 1"/>
    <property type="match status" value="1"/>
</dbReference>
<dbReference type="FunFam" id="2.10.25.10:FF:000031">
    <property type="entry name" value="neurogenic locus notch homolog protein 3"/>
    <property type="match status" value="1"/>
</dbReference>
<dbReference type="SMART" id="SM01339">
    <property type="entry name" value="NODP"/>
    <property type="match status" value="1"/>
</dbReference>
<dbReference type="Gene3D" id="3.30.300.320">
    <property type="match status" value="1"/>
</dbReference>
<evidence type="ECO:0000256" key="27">
    <source>
        <dbReference type="ARBA" id="ARBA00023180"/>
    </source>
</evidence>
<dbReference type="SUPFAM" id="SSF57184">
    <property type="entry name" value="Growth factor receptor domain"/>
    <property type="match status" value="4"/>
</dbReference>
<dbReference type="SMART" id="SM00004">
    <property type="entry name" value="NL"/>
    <property type="match status" value="3"/>
</dbReference>
<dbReference type="Pfam" id="PF07645">
    <property type="entry name" value="EGF_CA"/>
    <property type="match status" value="1"/>
</dbReference>
<feature type="disulfide bond" evidence="31 33">
    <location>
        <begin position="50"/>
        <end position="59"/>
    </location>
</feature>
<dbReference type="PRINTS" id="PR01983">
    <property type="entry name" value="NOTCH"/>
</dbReference>
<keyword evidence="11" id="KW-1052">Target cell membrane</keyword>
<feature type="domain" description="EGF-like" evidence="35">
    <location>
        <begin position="24"/>
        <end position="60"/>
    </location>
</feature>
<dbReference type="GO" id="GO:0006887">
    <property type="term" value="P:exocytosis"/>
    <property type="evidence" value="ECO:0007669"/>
    <property type="project" value="UniProtKB-KW"/>
</dbReference>
<feature type="disulfide bond" evidence="33">
    <location>
        <begin position="548"/>
        <end position="557"/>
    </location>
</feature>
<feature type="domain" description="LNR" evidence="36">
    <location>
        <begin position="983"/>
        <end position="1022"/>
    </location>
</feature>
<dbReference type="InterPro" id="IPR035993">
    <property type="entry name" value="Notch-like_dom_sf"/>
</dbReference>
<dbReference type="FunFam" id="2.10.25.10:FF:000006">
    <property type="entry name" value="Versican core protein-like isoform 1"/>
    <property type="match status" value="1"/>
</dbReference>
<dbReference type="SUPFAM" id="SSF48403">
    <property type="entry name" value="Ankyrin repeat"/>
    <property type="match status" value="1"/>
</dbReference>
<feature type="domain" description="EGF-like" evidence="35">
    <location>
        <begin position="327"/>
        <end position="363"/>
    </location>
</feature>
<comment type="caution">
    <text evidence="33">Lacks conserved residue(s) required for the propagation of feature annotation.</text>
</comment>
<dbReference type="PRINTS" id="PR01452">
    <property type="entry name" value="LNOTCHREPEAT"/>
</dbReference>
<evidence type="ECO:0000259" key="35">
    <source>
        <dbReference type="PROSITE" id="PS50026"/>
    </source>
</evidence>
<dbReference type="InterPro" id="IPR001881">
    <property type="entry name" value="EGF-like_Ca-bd_dom"/>
</dbReference>
<dbReference type="InterPro" id="IPR011656">
    <property type="entry name" value="Notch_NODP_dom"/>
</dbReference>
<feature type="disulfide bond" evidence="33">
    <location>
        <begin position="786"/>
        <end position="795"/>
    </location>
</feature>
<dbReference type="InterPro" id="IPR049883">
    <property type="entry name" value="NOTCH1_EGF-like"/>
</dbReference>
<feature type="disulfide bond" evidence="31">
    <location>
        <begin position="28"/>
        <end position="39"/>
    </location>
</feature>
<dbReference type="InterPro" id="IPR008297">
    <property type="entry name" value="Notch"/>
</dbReference>
<evidence type="ECO:0000256" key="9">
    <source>
        <dbReference type="ARBA" id="ARBA00022525"/>
    </source>
</evidence>
<dbReference type="EMBL" id="JABSTV010001245">
    <property type="protein sequence ID" value="KAH7984133.1"/>
    <property type="molecule type" value="Genomic_DNA"/>
</dbReference>
<feature type="disulfide bond" evidence="33">
    <location>
        <begin position="353"/>
        <end position="362"/>
    </location>
</feature>
<accession>A0A9D4YQG2</accession>
<dbReference type="SUPFAM" id="SSF57196">
    <property type="entry name" value="EGF/Laminin"/>
    <property type="match status" value="9"/>
</dbReference>
<evidence type="ECO:0000313" key="38">
    <source>
        <dbReference type="Proteomes" id="UP000821837"/>
    </source>
</evidence>
<dbReference type="Pfam" id="PF00008">
    <property type="entry name" value="EGF"/>
    <property type="match status" value="15"/>
</dbReference>
<feature type="binding site" evidence="30">
    <location>
        <position position="41"/>
    </location>
    <ligand>
        <name>Ca(2+)</name>
        <dbReference type="ChEBI" id="CHEBI:29108"/>
        <label>3</label>
    </ligand>
</feature>
<feature type="disulfide bond" evidence="33">
    <location>
        <begin position="201"/>
        <end position="210"/>
    </location>
</feature>
<dbReference type="Pfam" id="PF12661">
    <property type="entry name" value="hEGF"/>
    <property type="match status" value="4"/>
</dbReference>
<evidence type="ECO:0000256" key="7">
    <source>
        <dbReference type="ARBA" id="ARBA00022475"/>
    </source>
</evidence>
<feature type="domain" description="EGF-like" evidence="35">
    <location>
        <begin position="914"/>
        <end position="951"/>
    </location>
</feature>
<dbReference type="GO" id="GO:0005886">
    <property type="term" value="C:plasma membrane"/>
    <property type="evidence" value="ECO:0007669"/>
    <property type="project" value="UniProtKB-SubCell"/>
</dbReference>
<keyword evidence="20" id="KW-0800">Toxin</keyword>
<feature type="domain" description="EGF-like" evidence="35">
    <location>
        <begin position="289"/>
        <end position="325"/>
    </location>
</feature>
<feature type="repeat" description="ANK" evidence="32">
    <location>
        <begin position="1552"/>
        <end position="1584"/>
    </location>
</feature>
<dbReference type="PROSITE" id="PS00010">
    <property type="entry name" value="ASX_HYDROXYL"/>
    <property type="match status" value="15"/>
</dbReference>
<comment type="caution">
    <text evidence="37">The sequence shown here is derived from an EMBL/GenBank/DDBJ whole genome shotgun (WGS) entry which is preliminary data.</text>
</comment>
<dbReference type="GO" id="GO:0048608">
    <property type="term" value="P:reproductive structure development"/>
    <property type="evidence" value="ECO:0007669"/>
    <property type="project" value="UniProtKB-ARBA"/>
</dbReference>
<feature type="domain" description="EGF-like" evidence="35">
    <location>
        <begin position="598"/>
        <end position="634"/>
    </location>
</feature>
<dbReference type="GO" id="GO:0043235">
    <property type="term" value="C:receptor complex"/>
    <property type="evidence" value="ECO:0007669"/>
    <property type="project" value="TreeGrafter"/>
</dbReference>
<dbReference type="FunFam" id="2.10.25.10:FF:000012">
    <property type="entry name" value="Delta-like protein"/>
    <property type="match status" value="1"/>
</dbReference>
<dbReference type="SMART" id="SM00179">
    <property type="entry name" value="EGF_CA"/>
    <property type="match status" value="22"/>
</dbReference>
<evidence type="ECO:0000256" key="11">
    <source>
        <dbReference type="ARBA" id="ARBA00022537"/>
    </source>
</evidence>
<feature type="compositionally biased region" description="Low complexity" evidence="34">
    <location>
        <begin position="1784"/>
        <end position="1809"/>
    </location>
</feature>
<evidence type="ECO:0000256" key="6">
    <source>
        <dbReference type="ARBA" id="ARBA00022473"/>
    </source>
</evidence>
<dbReference type="GO" id="GO:0007219">
    <property type="term" value="P:Notch signaling pathway"/>
    <property type="evidence" value="ECO:0007669"/>
    <property type="project" value="UniProtKB-KW"/>
</dbReference>
<feature type="region of interest" description="Disordered" evidence="34">
    <location>
        <begin position="1315"/>
        <end position="1363"/>
    </location>
</feature>
<evidence type="ECO:0000256" key="33">
    <source>
        <dbReference type="PROSITE-ProRule" id="PRU00076"/>
    </source>
</evidence>
<evidence type="ECO:0000256" key="5">
    <source>
        <dbReference type="ARBA" id="ARBA00005847"/>
    </source>
</evidence>
<dbReference type="GO" id="GO:0007411">
    <property type="term" value="P:axon guidance"/>
    <property type="evidence" value="ECO:0007669"/>
    <property type="project" value="TreeGrafter"/>
</dbReference>
<dbReference type="PANTHER" id="PTHR45836">
    <property type="entry name" value="SLIT HOMOLOG"/>
    <property type="match status" value="1"/>
</dbReference>
<dbReference type="FunFam" id="2.10.25.10:FF:000391">
    <property type="entry name" value="Weary, isoform C"/>
    <property type="match status" value="1"/>
</dbReference>
<dbReference type="SMART" id="SM01334">
    <property type="entry name" value="DUF3454"/>
    <property type="match status" value="1"/>
</dbReference>
<feature type="domain" description="EGF-like" evidence="35">
    <location>
        <begin position="405"/>
        <end position="437"/>
    </location>
</feature>
<feature type="compositionally biased region" description="Polar residues" evidence="34">
    <location>
        <begin position="1677"/>
        <end position="1698"/>
    </location>
</feature>
<feature type="domain" description="EGF-like" evidence="35">
    <location>
        <begin position="560"/>
        <end position="596"/>
    </location>
</feature>
<reference evidence="37" key="2">
    <citation type="submission" date="2021-09" db="EMBL/GenBank/DDBJ databases">
        <authorList>
            <person name="Jia N."/>
            <person name="Wang J."/>
            <person name="Shi W."/>
            <person name="Du L."/>
            <person name="Sun Y."/>
            <person name="Zhan W."/>
            <person name="Jiang J."/>
            <person name="Wang Q."/>
            <person name="Zhang B."/>
            <person name="Ji P."/>
            <person name="Sakyi L.B."/>
            <person name="Cui X."/>
            <person name="Yuan T."/>
            <person name="Jiang B."/>
            <person name="Yang W."/>
            <person name="Lam T.T.-Y."/>
            <person name="Chang Q."/>
            <person name="Ding S."/>
            <person name="Wang X."/>
            <person name="Zhu J."/>
            <person name="Ruan X."/>
            <person name="Zhao L."/>
            <person name="Wei J."/>
            <person name="Que T."/>
            <person name="Du C."/>
            <person name="Cheng J."/>
            <person name="Dai P."/>
            <person name="Han X."/>
            <person name="Huang E."/>
            <person name="Gao Y."/>
            <person name="Liu J."/>
            <person name="Shao H."/>
            <person name="Ye R."/>
            <person name="Li L."/>
            <person name="Wei W."/>
            <person name="Wang X."/>
            <person name="Wang C."/>
            <person name="Huo Q."/>
            <person name="Li W."/>
            <person name="Guo W."/>
            <person name="Chen H."/>
            <person name="Chen S."/>
            <person name="Zhou L."/>
            <person name="Zhou L."/>
            <person name="Ni X."/>
            <person name="Tian J."/>
            <person name="Zhou Y."/>
            <person name="Sheng Y."/>
            <person name="Liu T."/>
            <person name="Pan Y."/>
            <person name="Xia L."/>
            <person name="Li J."/>
            <person name="Zhao F."/>
            <person name="Cao W."/>
        </authorList>
    </citation>
    <scope>NUCLEOTIDE SEQUENCE</scope>
    <source>
        <strain evidence="37">Rsan-2018</strain>
        <tissue evidence="37">Larvae</tissue>
    </source>
</reference>
<dbReference type="FunFam" id="2.10.25.10:FF:000143">
    <property type="entry name" value="Protein crumbs 1"/>
    <property type="match status" value="1"/>
</dbReference>
<dbReference type="PROSITE" id="PS01186">
    <property type="entry name" value="EGF_2"/>
    <property type="match status" value="17"/>
</dbReference>
<evidence type="ECO:0000256" key="3">
    <source>
        <dbReference type="ARBA" id="ARBA00004251"/>
    </source>
</evidence>
<dbReference type="GO" id="GO:0022407">
    <property type="term" value="P:regulation of cell-cell adhesion"/>
    <property type="evidence" value="ECO:0007669"/>
    <property type="project" value="UniProtKB-ARBA"/>
</dbReference>
<evidence type="ECO:0000256" key="28">
    <source>
        <dbReference type="ARBA" id="ARBA00023242"/>
    </source>
</evidence>
<keyword evidence="15" id="KW-0221">Differentiation</keyword>
<evidence type="ECO:0000256" key="19">
    <source>
        <dbReference type="ARBA" id="ARBA00023015"/>
    </source>
</evidence>
<keyword evidence="24" id="KW-0010">Activator</keyword>
<evidence type="ECO:0000256" key="24">
    <source>
        <dbReference type="ARBA" id="ARBA00023159"/>
    </source>
</evidence>
<feature type="disulfide bond" evidence="33">
    <location>
        <begin position="315"/>
        <end position="324"/>
    </location>
</feature>
<dbReference type="GO" id="GO:0050769">
    <property type="term" value="P:positive regulation of neurogenesis"/>
    <property type="evidence" value="ECO:0007669"/>
    <property type="project" value="UniProtKB-ARBA"/>
</dbReference>
<dbReference type="GO" id="GO:0016318">
    <property type="term" value="P:ommatidial rotation"/>
    <property type="evidence" value="ECO:0007669"/>
    <property type="project" value="UniProtKB-ARBA"/>
</dbReference>
<evidence type="ECO:0000256" key="32">
    <source>
        <dbReference type="PROSITE-ProRule" id="PRU00023"/>
    </source>
</evidence>
<feature type="domain" description="EGF-like" evidence="35">
    <location>
        <begin position="175"/>
        <end position="211"/>
    </location>
</feature>
<protein>
    <recommendedName>
        <fullName evidence="39">Notch</fullName>
    </recommendedName>
</protein>
<dbReference type="PANTHER" id="PTHR45836:SF23">
    <property type="entry name" value="NEUROGENIC LOCUS NOTCH HOMOLOG PROTEIN 1"/>
    <property type="match status" value="1"/>
</dbReference>
<evidence type="ECO:0000256" key="26">
    <source>
        <dbReference type="ARBA" id="ARBA00023170"/>
    </source>
</evidence>
<dbReference type="InterPro" id="IPR036770">
    <property type="entry name" value="Ankyrin_rpt-contain_sf"/>
</dbReference>
<keyword evidence="7" id="KW-1003">Cell membrane</keyword>
<feature type="disulfide bond" evidence="33">
    <location>
        <begin position="393"/>
        <end position="402"/>
    </location>
</feature>
<feature type="domain" description="EGF-like" evidence="35">
    <location>
        <begin position="798"/>
        <end position="836"/>
    </location>
</feature>
<keyword evidence="13" id="KW-0732">Signal</keyword>
<feature type="region of interest" description="Disordered" evidence="34">
    <location>
        <begin position="1648"/>
        <end position="1736"/>
    </location>
</feature>
<name>A0A9D4YQG2_RHISA</name>
<keyword evidence="27" id="KW-0325">Glycoprotein</keyword>
<evidence type="ECO:0000256" key="30">
    <source>
        <dbReference type="PIRSR" id="PIRSR002279-1"/>
    </source>
</evidence>
<comment type="subcellular location">
    <subcellularLocation>
        <location evidence="3">Cell membrane</location>
        <topology evidence="3">Single-pass type I membrane protein</topology>
    </subcellularLocation>
    <subcellularLocation>
        <location evidence="1">Nucleus</location>
    </subcellularLocation>
    <subcellularLocation>
        <location evidence="4">Secreted</location>
    </subcellularLocation>
    <subcellularLocation>
        <location evidence="2">Target cell membrane</location>
    </subcellularLocation>
</comment>
<feature type="disulfide bond" evidence="33">
    <location>
        <begin position="510"/>
        <end position="519"/>
    </location>
</feature>
<feature type="disulfide bond" evidence="33">
    <location>
        <begin position="374"/>
        <end position="391"/>
    </location>
</feature>
<feature type="disulfide bond" evidence="33">
    <location>
        <begin position="163"/>
        <end position="172"/>
    </location>
</feature>
<dbReference type="InterPro" id="IPR000800">
    <property type="entry name" value="Notch_dom"/>
</dbReference>
<dbReference type="GO" id="GO:0048056">
    <property type="term" value="P:R3/R4 cell differentiation"/>
    <property type="evidence" value="ECO:0007669"/>
    <property type="project" value="UniProtKB-ARBA"/>
</dbReference>
<dbReference type="InterPro" id="IPR013032">
    <property type="entry name" value="EGF-like_CS"/>
</dbReference>
<feature type="domain" description="EGF-like" evidence="35">
    <location>
        <begin position="365"/>
        <end position="403"/>
    </location>
</feature>
<evidence type="ECO:0000256" key="4">
    <source>
        <dbReference type="ARBA" id="ARBA00004613"/>
    </source>
</evidence>
<feature type="domain" description="EGF-like" evidence="35">
    <location>
        <begin position="137"/>
        <end position="173"/>
    </location>
</feature>
<dbReference type="PRINTS" id="PR00010">
    <property type="entry name" value="EGFBLOOD"/>
</dbReference>
<keyword evidence="18" id="KW-1133">Transmembrane helix</keyword>
<feature type="repeat" description="ANK" evidence="32">
    <location>
        <begin position="1451"/>
        <end position="1483"/>
    </location>
</feature>
<dbReference type="GO" id="GO:0044231">
    <property type="term" value="C:host cell presynaptic membrane"/>
    <property type="evidence" value="ECO:0007669"/>
    <property type="project" value="UniProtKB-KW"/>
</dbReference>
<feature type="compositionally biased region" description="Low complexity" evidence="34">
    <location>
        <begin position="1881"/>
        <end position="1902"/>
    </location>
</feature>
<feature type="domain" description="LNR" evidence="36">
    <location>
        <begin position="1023"/>
        <end position="1060"/>
    </location>
</feature>
<feature type="disulfide bond" evidence="33">
    <location>
        <begin position="88"/>
        <end position="97"/>
    </location>
</feature>
<feature type="domain" description="EGF-like" evidence="35">
    <location>
        <begin position="251"/>
        <end position="287"/>
    </location>
</feature>
<keyword evidence="14" id="KW-0677">Repeat</keyword>
<feature type="disulfide bond" evidence="33">
    <location>
        <begin position="864"/>
        <end position="873"/>
    </location>
</feature>
<dbReference type="PROSITE" id="PS01187">
    <property type="entry name" value="EGF_CA"/>
    <property type="match status" value="6"/>
</dbReference>
<evidence type="ECO:0000256" key="22">
    <source>
        <dbReference type="ARBA" id="ARBA00023136"/>
    </source>
</evidence>
<feature type="disulfide bond" evidence="33">
    <location>
        <begin position="239"/>
        <end position="248"/>
    </location>
</feature>
<feature type="repeat" description="ANK" evidence="32">
    <location>
        <begin position="1585"/>
        <end position="1617"/>
    </location>
</feature>
<feature type="disulfide bond" evidence="33">
    <location>
        <begin position="807"/>
        <end position="824"/>
    </location>
</feature>
<dbReference type="InterPro" id="IPR000742">
    <property type="entry name" value="EGF"/>
</dbReference>
<keyword evidence="19" id="KW-0805">Transcription regulation</keyword>
<dbReference type="GO" id="GO:0005576">
    <property type="term" value="C:extracellular region"/>
    <property type="evidence" value="ECO:0007669"/>
    <property type="project" value="UniProtKB-SubCell"/>
</dbReference>
<evidence type="ECO:0000256" key="16">
    <source>
        <dbReference type="ARBA" id="ARBA00022837"/>
    </source>
</evidence>
<sequence>MEMMLIRALAYTTRRYRGVHCEVDIDECLPNPCLNGGICSDRINGFQCLCPVGFSGKKCETNEDDCSSFPCRNGGSCHDGIASYTCHCPPGFTGSNCETNMDDCQSSPCHHGDCVDGTNAFTCNCHPGYTGLLCQNQINECLSSPCQHGGTCEDLVNGYQCRCRRGTSGPDCQFNVNECFSNPCRNGAKCVDGIDSYTCECLPGYTGIHCETDINECASNPCANGGVCIDLINGFKCNCPRGYFDARCLSNVNECASNPCQHGGTCEDEVNHFVCHCPPGYGGHRCEQDIDECQSNPCQHGGSCHDALNNYSCACIEGYSGRNCETNLDDCSPNPCRNGGSCIDLVGTFRCVCEVPFTGPTCEVELNPCSPNKCRNGAQCSPSSNYLDFACSCKLGFTGRLCDEDIDECAVSSPCRNEATCINTNGSYECAWLLQCVFSNSFFNLLLPVLRTDPCQNGGTCLDGIGEYNCLCVDGFGGKHCSVDIDECASNPCLNGATCNDYVNSYACACLPGFSGTNCQTNDQDCTSSSCMNGGTCVDGVNNYTCQCSPGYTGSNCQYHINECDSQPCAHGATCVNHIGYHTCHCPFGYTGPRCEMLVDWCAKTPCLNGATCKQSNNTYQCICKPGWTGLLCDVSMVSCEDAASQKGIKVTDLCEHGGTCEDVGNSHRCVCPESYEGSYCQREVNECLSNPCQNGATCQNLIGQYKCDCPEGFQGLNCEYNINDCDPNPCHNGGTCHDLVNKFACSCRHGTVGILCEHNVNECFEGACHHGGTCLDRVNGYECECRPGYVGPRCEGDVNECLSKPCDPVGTLDCVQLIDDYRCDCRPGHAGRHCELKVDPCSSNPCLNGGICHPGPRGPMCICQEGFRGETCANQSCSDKWPCRNGGQCRGHSCVCPHRTSGSLCEIIEEELSKSACTLGACRNGGVCREVAGGRIECDCPARWKGPRCEEYDGGYRGSLSPPVEGIYDIFLKSLEEEKKQCTMRRCEKKAGNRHCDEECNTYACDFDGGDCSLGINPWMNCTAAIKCWEVFRDGKCNMECNNIDCLFDGFDCQKDLQPCNEHYDTYCMRNYGNGFCDQGCNNEECNWDGLDCEKGPPYLAEGSIVIMLSIEPEVFKNNTVAFLRDIGHALRTNVLFKKDPNGQAMIYPWKATEGQMPNHSVLPVPRTGTLVHLEIDNRRCLKSQGSECFQSAAKAAEFLAAAQARHALETPFHIQEVLGSGREEGGAGGEGNRTSALNIVIGLIGVLLAGLLIGVLFTTQKKRARGITWFPEGFLSTSNGQRRRSRRKGPDGQEMRQCYCFSTHNSFKLDCRVAQANGDGPPEAWSDDEGERPPAKRARGSPDSGCGDTVVSDYEDERDPRPWTQQHLDAADVRLPEVLQALTPPQGSDLDHNVDVRGPGGLTPLMLASFRGGGVDTGEEPGEEDTGSASMIQDLLMQGAQLGSTTEKTGETSLHLAARYARADAAKRLLDAGADANAQDSSGRTPLHAAIAADAVGVFQQILLRNRATNLNAKMNNGMTPLILSIRLAMEGMAEDLINAEADVNAADSDSRTPLHWAAAVNDVASVRMLLAHGANRDAQDVHEETPLFLAAREGSLQAVQALLDHAANRDITNHMDRRPRDVARDRMHLDIVDLLDKYVPSPHISGLSSPPMLLSSPTVIGSTKSAKGKRRQPQAKNGASSALQQLDMSATSPKTDTAAVTVPKRRTPSIKKCRDPPPMPDVAHSLDSPHESPGGPLFMPQEAVATFTKQPPCYEDCVGPVYAGVYDLQAYANTGPAAMSQQQQQHQRQTSVPSSMSSYGMASSPAKQRPSLPTSPTHMAAMRAAHQHKLQQGGPTYDYPVQQAYYHYPTPPSQHSHGSGAEVTPQHYLHPGETYLTPSPESPGQWSSSSPHSAQSDWSEGISSPLGQALGGSADSKQQTMQQPGLTHTDSVFI</sequence>
<feature type="disulfide bond" evidence="33">
    <location>
        <begin position="472"/>
        <end position="481"/>
    </location>
</feature>
<keyword evidence="22" id="KW-0472">Membrane</keyword>
<feature type="disulfide bond" evidence="33">
    <location>
        <begin position="826"/>
        <end position="835"/>
    </location>
</feature>
<keyword evidence="29" id="KW-1053">Target membrane</keyword>
<evidence type="ECO:0000259" key="36">
    <source>
        <dbReference type="PROSITE" id="PS50258"/>
    </source>
</evidence>
<feature type="disulfide bond" evidence="33">
    <location>
        <begin position="277"/>
        <end position="286"/>
    </location>
</feature>
<feature type="disulfide bond" evidence="33">
    <location>
        <begin position="748"/>
        <end position="757"/>
    </location>
</feature>
<evidence type="ECO:0000256" key="20">
    <source>
        <dbReference type="ARBA" id="ARBA00023028"/>
    </source>
</evidence>
<dbReference type="FunFam" id="2.10.25.10:FF:000472">
    <property type="entry name" value="Uncharacterized protein, isoform A"/>
    <property type="match status" value="1"/>
</dbReference>
<dbReference type="Pfam" id="PF07684">
    <property type="entry name" value="NODP"/>
    <property type="match status" value="1"/>
</dbReference>
<dbReference type="GO" id="GO:0005509">
    <property type="term" value="F:calcium ion binding"/>
    <property type="evidence" value="ECO:0007669"/>
    <property type="project" value="InterPro"/>
</dbReference>
<keyword evidence="9" id="KW-0964">Secreted</keyword>
<evidence type="ECO:0000256" key="13">
    <source>
        <dbReference type="ARBA" id="ARBA00022729"/>
    </source>
</evidence>
<dbReference type="SUPFAM" id="SSF90193">
    <property type="entry name" value="Notch domain"/>
    <property type="match status" value="3"/>
</dbReference>
<feature type="region of interest" description="Disordered" evidence="34">
    <location>
        <begin position="1780"/>
        <end position="1937"/>
    </location>
</feature>
<dbReference type="CDD" id="cd00054">
    <property type="entry name" value="EGF_CA"/>
    <property type="match status" value="21"/>
</dbReference>
<proteinExistence type="inferred from homology"/>
<gene>
    <name evidence="37" type="ORF">HPB52_017344</name>
</gene>
<keyword evidence="20" id="KW-0528">Neurotoxin</keyword>
<evidence type="ECO:0000256" key="17">
    <source>
        <dbReference type="ARBA" id="ARBA00022976"/>
    </source>
</evidence>
<dbReference type="PROSITE" id="PS50258">
    <property type="entry name" value="LNR"/>
    <property type="match status" value="3"/>
</dbReference>
<keyword evidence="8" id="KW-0268">Exocytosis</keyword>
<dbReference type="GO" id="GO:0007548">
    <property type="term" value="P:sex differentiation"/>
    <property type="evidence" value="ECO:0007669"/>
    <property type="project" value="UniProtKB-ARBA"/>
</dbReference>
<dbReference type="GO" id="GO:0048568">
    <property type="term" value="P:embryonic organ development"/>
    <property type="evidence" value="ECO:0007669"/>
    <property type="project" value="UniProtKB-ARBA"/>
</dbReference>
<feature type="disulfide bond" evidence="33">
    <location>
        <begin position="710"/>
        <end position="719"/>
    </location>
</feature>
<dbReference type="FunFam" id="2.10.25.10:FF:000185">
    <property type="entry name" value="basement membrane-specific heparan sulfate proteoglycan core protein-like"/>
    <property type="match status" value="1"/>
</dbReference>
<dbReference type="InterPro" id="IPR024600">
    <property type="entry name" value="Notch_C"/>
</dbReference>
<dbReference type="PROSITE" id="PS00022">
    <property type="entry name" value="EGF_1"/>
    <property type="match status" value="21"/>
</dbReference>
<feature type="disulfide bond" evidence="33">
    <location>
        <begin position="941"/>
        <end position="950"/>
    </location>
</feature>
<dbReference type="InterPro" id="IPR002110">
    <property type="entry name" value="Ankyrin_rpt"/>
</dbReference>
<reference evidence="37" key="1">
    <citation type="journal article" date="2020" name="Cell">
        <title>Large-Scale Comparative Analyses of Tick Genomes Elucidate Their Genetic Diversity and Vector Capacities.</title>
        <authorList>
            <consortium name="Tick Genome and Microbiome Consortium (TIGMIC)"/>
            <person name="Jia N."/>
            <person name="Wang J."/>
            <person name="Shi W."/>
            <person name="Du L."/>
            <person name="Sun Y."/>
            <person name="Zhan W."/>
            <person name="Jiang J.F."/>
            <person name="Wang Q."/>
            <person name="Zhang B."/>
            <person name="Ji P."/>
            <person name="Bell-Sakyi L."/>
            <person name="Cui X.M."/>
            <person name="Yuan T.T."/>
            <person name="Jiang B.G."/>
            <person name="Yang W.F."/>
            <person name="Lam T.T."/>
            <person name="Chang Q.C."/>
            <person name="Ding S.J."/>
            <person name="Wang X.J."/>
            <person name="Zhu J.G."/>
            <person name="Ruan X.D."/>
            <person name="Zhao L."/>
            <person name="Wei J.T."/>
            <person name="Ye R.Z."/>
            <person name="Que T.C."/>
            <person name="Du C.H."/>
            <person name="Zhou Y.H."/>
            <person name="Cheng J.X."/>
            <person name="Dai P.F."/>
            <person name="Guo W.B."/>
            <person name="Han X.H."/>
            <person name="Huang E.J."/>
            <person name="Li L.F."/>
            <person name="Wei W."/>
            <person name="Gao Y.C."/>
            <person name="Liu J.Z."/>
            <person name="Shao H.Z."/>
            <person name="Wang X."/>
            <person name="Wang C.C."/>
            <person name="Yang T.C."/>
            <person name="Huo Q.B."/>
            <person name="Li W."/>
            <person name="Chen H.Y."/>
            <person name="Chen S.E."/>
            <person name="Zhou L.G."/>
            <person name="Ni X.B."/>
            <person name="Tian J.H."/>
            <person name="Sheng Y."/>
            <person name="Liu T."/>
            <person name="Pan Y.S."/>
            <person name="Xia L.Y."/>
            <person name="Li J."/>
            <person name="Zhao F."/>
            <person name="Cao W.C."/>
        </authorList>
    </citation>
    <scope>NUCLEOTIDE SEQUENCE</scope>
    <source>
        <strain evidence="37">Rsan-2018</strain>
    </source>
</reference>
<evidence type="ECO:0000256" key="15">
    <source>
        <dbReference type="ARBA" id="ARBA00022782"/>
    </source>
</evidence>
<feature type="domain" description="LNR" evidence="36">
    <location>
        <begin position="1061"/>
        <end position="1099"/>
    </location>
</feature>
<feature type="disulfide bond" evidence="33">
    <location>
        <begin position="672"/>
        <end position="681"/>
    </location>
</feature>
<feature type="domain" description="EGF-like" evidence="35">
    <location>
        <begin position="760"/>
        <end position="796"/>
    </location>
</feature>
<dbReference type="FunFam" id="2.10.25.10:FF:000146">
    <property type="entry name" value="Putative neurogenic locus notch"/>
    <property type="match status" value="1"/>
</dbReference>
<dbReference type="Pfam" id="PF12796">
    <property type="entry name" value="Ank_2"/>
    <property type="match status" value="2"/>
</dbReference>
<dbReference type="GO" id="GO:0009986">
    <property type="term" value="C:cell surface"/>
    <property type="evidence" value="ECO:0007669"/>
    <property type="project" value="UniProtKB-ARBA"/>
</dbReference>
<dbReference type="PROSITE" id="PS50026">
    <property type="entry name" value="EGF_3"/>
    <property type="match status" value="23"/>
</dbReference>
<dbReference type="GO" id="GO:0002164">
    <property type="term" value="P:larval development"/>
    <property type="evidence" value="ECO:0007669"/>
    <property type="project" value="UniProtKB-ARBA"/>
</dbReference>
<keyword evidence="23 31" id="KW-1015">Disulfide bond</keyword>
<evidence type="ECO:0000313" key="37">
    <source>
        <dbReference type="EMBL" id="KAH7984133.1"/>
    </source>
</evidence>
<evidence type="ECO:0000256" key="29">
    <source>
        <dbReference type="ARBA" id="ARBA00023298"/>
    </source>
</evidence>
<evidence type="ECO:0000256" key="8">
    <source>
        <dbReference type="ARBA" id="ARBA00022483"/>
    </source>
</evidence>
<dbReference type="Pfam" id="PF00066">
    <property type="entry name" value="Notch"/>
    <property type="match status" value="3"/>
</dbReference>
<feature type="domain" description="EGF-like" evidence="35">
    <location>
        <begin position="838"/>
        <end position="874"/>
    </location>
</feature>
<keyword evidence="12" id="KW-0812">Transmembrane</keyword>
<keyword evidence="6" id="KW-0217">Developmental protein</keyword>
<evidence type="ECO:0000256" key="23">
    <source>
        <dbReference type="ARBA" id="ARBA00023157"/>
    </source>
</evidence>
<feature type="domain" description="EGF-like" evidence="35">
    <location>
        <begin position="484"/>
        <end position="520"/>
    </location>
</feature>
<dbReference type="SMART" id="SM00181">
    <property type="entry name" value="EGF"/>
    <property type="match status" value="24"/>
</dbReference>
<dbReference type="FunFam" id="2.10.25.10:FF:000004">
    <property type="entry name" value="Neurogenic locus notch 1"/>
    <property type="match status" value="7"/>
</dbReference>
<evidence type="ECO:0008006" key="39">
    <source>
        <dbReference type="Google" id="ProtNLM"/>
    </source>
</evidence>
<feature type="disulfide bond" evidence="31">
    <location>
        <begin position="33"/>
        <end position="48"/>
    </location>
</feature>
<feature type="domain" description="EGF-like" evidence="35">
    <location>
        <begin position="684"/>
        <end position="720"/>
    </location>
</feature>
<feature type="domain" description="EGF-like" evidence="35">
    <location>
        <begin position="62"/>
        <end position="98"/>
    </location>
</feature>
<feature type="domain" description="EGF-like" evidence="35">
    <location>
        <begin position="647"/>
        <end position="682"/>
    </location>
</feature>
<feature type="binding site" evidence="30">
    <location>
        <position position="27"/>
    </location>
    <ligand>
        <name>Ca(2+)</name>
        <dbReference type="ChEBI" id="CHEBI:29108"/>
        <label>3</label>
    </ligand>
</feature>
<dbReference type="SMART" id="SM00248">
    <property type="entry name" value="ANK"/>
    <property type="match status" value="6"/>
</dbReference>
<evidence type="ECO:0000256" key="1">
    <source>
        <dbReference type="ARBA" id="ARBA00004123"/>
    </source>
</evidence>
<feature type="compositionally biased region" description="Low complexity" evidence="34">
    <location>
        <begin position="1648"/>
        <end position="1660"/>
    </location>
</feature>
<dbReference type="Proteomes" id="UP000821837">
    <property type="component" value="Chromosome 1"/>
</dbReference>
<dbReference type="InterPro" id="IPR009030">
    <property type="entry name" value="Growth_fac_rcpt_cys_sf"/>
</dbReference>
<organism evidence="37 38">
    <name type="scientific">Rhipicephalus sanguineus</name>
    <name type="common">Brown dog tick</name>
    <name type="synonym">Ixodes sanguineus</name>
    <dbReference type="NCBI Taxonomy" id="34632"/>
    <lineage>
        <taxon>Eukaryota</taxon>
        <taxon>Metazoa</taxon>
        <taxon>Ecdysozoa</taxon>
        <taxon>Arthropoda</taxon>
        <taxon>Chelicerata</taxon>
        <taxon>Arachnida</taxon>
        <taxon>Acari</taxon>
        <taxon>Parasitiformes</taxon>
        <taxon>Ixodida</taxon>
        <taxon>Ixodoidea</taxon>
        <taxon>Ixodidae</taxon>
        <taxon>Rhipicephalinae</taxon>
        <taxon>Rhipicephalus</taxon>
        <taxon>Rhipicephalus</taxon>
    </lineage>
</organism>
<dbReference type="FunFam" id="2.10.25.10:FF:000327">
    <property type="entry name" value="neurogenic locus notch homolog protein 4"/>
    <property type="match status" value="1"/>
</dbReference>
<evidence type="ECO:0000256" key="10">
    <source>
        <dbReference type="ARBA" id="ARBA00022536"/>
    </source>
</evidence>
<keyword evidence="28" id="KW-0539">Nucleus</keyword>
<dbReference type="GO" id="GO:0090575">
    <property type="term" value="C:RNA polymerase II transcription regulator complex"/>
    <property type="evidence" value="ECO:0007669"/>
    <property type="project" value="UniProtKB-ARBA"/>
</dbReference>
<feature type="domain" description="EGF-like" evidence="35">
    <location>
        <begin position="213"/>
        <end position="249"/>
    </location>
</feature>
<keyword evidence="20" id="KW-0638">Presynaptic neurotoxin</keyword>
<keyword evidence="10 33" id="KW-0245">EGF-like domain</keyword>
<dbReference type="InterPro" id="IPR010660">
    <property type="entry name" value="Notch_NOD_dom"/>
</dbReference>
<evidence type="ECO:0000256" key="18">
    <source>
        <dbReference type="ARBA" id="ARBA00022989"/>
    </source>
</evidence>
<dbReference type="InterPro" id="IPR000152">
    <property type="entry name" value="EGF-type_Asp/Asn_hydroxyl_site"/>
</dbReference>
<keyword evidence="21 32" id="KW-0040">ANK repeat</keyword>
<evidence type="ECO:0000256" key="21">
    <source>
        <dbReference type="ARBA" id="ARBA00023043"/>
    </source>
</evidence>